<keyword evidence="6" id="KW-0238">DNA-binding</keyword>
<dbReference type="GO" id="GO:0003677">
    <property type="term" value="F:DNA binding"/>
    <property type="evidence" value="ECO:0007669"/>
    <property type="project" value="UniProtKB-KW"/>
</dbReference>
<evidence type="ECO:0000256" key="4">
    <source>
        <dbReference type="ARBA" id="ARBA00022806"/>
    </source>
</evidence>
<dbReference type="Pfam" id="PF00270">
    <property type="entry name" value="DEAD"/>
    <property type="match status" value="1"/>
</dbReference>
<protein>
    <submittedName>
        <fullName evidence="11">Uncharacterized protein</fullName>
    </submittedName>
</protein>
<dbReference type="Gene3D" id="3.40.50.300">
    <property type="entry name" value="P-loop containing nucleotide triphosphate hydrolases"/>
    <property type="match status" value="2"/>
</dbReference>
<dbReference type="Pfam" id="PF17191">
    <property type="entry name" value="RecG_wedge"/>
    <property type="match status" value="1"/>
</dbReference>
<keyword evidence="7" id="KW-0234">DNA repair</keyword>
<dbReference type="SUPFAM" id="SSF53098">
    <property type="entry name" value="Ribonuclease H-like"/>
    <property type="match status" value="1"/>
</dbReference>
<keyword evidence="2" id="KW-0227">DNA damage</keyword>
<dbReference type="Pfam" id="PF00271">
    <property type="entry name" value="Helicase_C"/>
    <property type="match status" value="1"/>
</dbReference>
<dbReference type="PANTHER" id="PTHR47964:SF1">
    <property type="entry name" value="ATP-DEPENDENT DNA HELICASE HOMOLOG RECG, CHLOROPLASTIC"/>
    <property type="match status" value="1"/>
</dbReference>
<dbReference type="OrthoDB" id="1718at2759"/>
<dbReference type="CDD" id="cd06127">
    <property type="entry name" value="DEDDh"/>
    <property type="match status" value="1"/>
</dbReference>
<dbReference type="PROSITE" id="PS51192">
    <property type="entry name" value="HELICASE_ATP_BIND_1"/>
    <property type="match status" value="1"/>
</dbReference>
<dbReference type="GO" id="GO:0005524">
    <property type="term" value="F:ATP binding"/>
    <property type="evidence" value="ECO:0007669"/>
    <property type="project" value="UniProtKB-KW"/>
</dbReference>
<feature type="domain" description="Helicase C-terminal" evidence="10">
    <location>
        <begin position="829"/>
        <end position="1007"/>
    </location>
</feature>
<dbReference type="PANTHER" id="PTHR47964">
    <property type="entry name" value="ATP-DEPENDENT DNA HELICASE HOMOLOG RECG, CHLOROPLASTIC"/>
    <property type="match status" value="1"/>
</dbReference>
<dbReference type="SMART" id="SM00479">
    <property type="entry name" value="EXOIII"/>
    <property type="match status" value="1"/>
</dbReference>
<dbReference type="SUPFAM" id="SSF52540">
    <property type="entry name" value="P-loop containing nucleoside triphosphate hydrolases"/>
    <property type="match status" value="1"/>
</dbReference>
<dbReference type="InterPro" id="IPR033454">
    <property type="entry name" value="RecG_wedge"/>
</dbReference>
<organism evidence="11 12">
    <name type="scientific">Thalassiosira oceanica</name>
    <name type="common">Marine diatom</name>
    <dbReference type="NCBI Taxonomy" id="159749"/>
    <lineage>
        <taxon>Eukaryota</taxon>
        <taxon>Sar</taxon>
        <taxon>Stramenopiles</taxon>
        <taxon>Ochrophyta</taxon>
        <taxon>Bacillariophyta</taxon>
        <taxon>Coscinodiscophyceae</taxon>
        <taxon>Thalassiosirophycidae</taxon>
        <taxon>Thalassiosirales</taxon>
        <taxon>Thalassiosiraceae</taxon>
        <taxon>Thalassiosira</taxon>
    </lineage>
</organism>
<evidence type="ECO:0000313" key="11">
    <source>
        <dbReference type="EMBL" id="EJK51418.1"/>
    </source>
</evidence>
<evidence type="ECO:0000256" key="8">
    <source>
        <dbReference type="SAM" id="MobiDB-lite"/>
    </source>
</evidence>
<dbReference type="GO" id="GO:0016787">
    <property type="term" value="F:hydrolase activity"/>
    <property type="evidence" value="ECO:0007669"/>
    <property type="project" value="UniProtKB-KW"/>
</dbReference>
<dbReference type="SMART" id="SM00487">
    <property type="entry name" value="DEXDc"/>
    <property type="match status" value="1"/>
</dbReference>
<dbReference type="SMART" id="SM00490">
    <property type="entry name" value="HELICc"/>
    <property type="match status" value="1"/>
</dbReference>
<dbReference type="GO" id="GO:0003678">
    <property type="term" value="F:DNA helicase activity"/>
    <property type="evidence" value="ECO:0007669"/>
    <property type="project" value="TreeGrafter"/>
</dbReference>
<evidence type="ECO:0000256" key="1">
    <source>
        <dbReference type="ARBA" id="ARBA00022741"/>
    </source>
</evidence>
<dbReference type="InterPro" id="IPR036397">
    <property type="entry name" value="RNaseH_sf"/>
</dbReference>
<keyword evidence="1" id="KW-0547">Nucleotide-binding</keyword>
<keyword evidence="5" id="KW-0067">ATP-binding</keyword>
<dbReference type="InterPro" id="IPR027417">
    <property type="entry name" value="P-loop_NTPase"/>
</dbReference>
<dbReference type="Pfam" id="PF00929">
    <property type="entry name" value="RNase_T"/>
    <property type="match status" value="1"/>
</dbReference>
<reference evidence="11 12" key="1">
    <citation type="journal article" date="2012" name="Genome Biol.">
        <title>Genome and low-iron response of an oceanic diatom adapted to chronic iron limitation.</title>
        <authorList>
            <person name="Lommer M."/>
            <person name="Specht M."/>
            <person name="Roy A.S."/>
            <person name="Kraemer L."/>
            <person name="Andreson R."/>
            <person name="Gutowska M.A."/>
            <person name="Wolf J."/>
            <person name="Bergner S.V."/>
            <person name="Schilhabel M.B."/>
            <person name="Klostermeier U.C."/>
            <person name="Beiko R.G."/>
            <person name="Rosenstiel P."/>
            <person name="Hippler M."/>
            <person name="Laroche J."/>
        </authorList>
    </citation>
    <scope>NUCLEOTIDE SEQUENCE [LARGE SCALE GENOMIC DNA]</scope>
    <source>
        <strain evidence="11 12">CCMP1005</strain>
    </source>
</reference>
<proteinExistence type="predicted"/>
<keyword evidence="12" id="KW-1185">Reference proteome</keyword>
<dbReference type="InterPro" id="IPR001650">
    <property type="entry name" value="Helicase_C-like"/>
</dbReference>
<dbReference type="SUPFAM" id="SSF50249">
    <property type="entry name" value="Nucleic acid-binding proteins"/>
    <property type="match status" value="1"/>
</dbReference>
<evidence type="ECO:0000256" key="2">
    <source>
        <dbReference type="ARBA" id="ARBA00022763"/>
    </source>
</evidence>
<evidence type="ECO:0000313" key="12">
    <source>
        <dbReference type="Proteomes" id="UP000266841"/>
    </source>
</evidence>
<dbReference type="GO" id="GO:0006281">
    <property type="term" value="P:DNA repair"/>
    <property type="evidence" value="ECO:0007669"/>
    <property type="project" value="UniProtKB-KW"/>
</dbReference>
<evidence type="ECO:0000256" key="7">
    <source>
        <dbReference type="ARBA" id="ARBA00023204"/>
    </source>
</evidence>
<feature type="region of interest" description="Disordered" evidence="8">
    <location>
        <begin position="1171"/>
        <end position="1190"/>
    </location>
</feature>
<dbReference type="InterPro" id="IPR047112">
    <property type="entry name" value="RecG/Mfd"/>
</dbReference>
<evidence type="ECO:0000256" key="5">
    <source>
        <dbReference type="ARBA" id="ARBA00022840"/>
    </source>
</evidence>
<gene>
    <name evidence="11" type="ORF">THAOC_29407</name>
</gene>
<dbReference type="InterPro" id="IPR013520">
    <property type="entry name" value="Ribonucl_H"/>
</dbReference>
<evidence type="ECO:0000256" key="3">
    <source>
        <dbReference type="ARBA" id="ARBA00022801"/>
    </source>
</evidence>
<evidence type="ECO:0000259" key="9">
    <source>
        <dbReference type="PROSITE" id="PS51192"/>
    </source>
</evidence>
<feature type="domain" description="Helicase ATP-binding" evidence="9">
    <location>
        <begin position="628"/>
        <end position="811"/>
    </location>
</feature>
<comment type="caution">
    <text evidence="11">The sequence shown here is derived from an EMBL/GenBank/DDBJ whole genome shotgun (WGS) entry which is preliminary data.</text>
</comment>
<dbReference type="InterPro" id="IPR011545">
    <property type="entry name" value="DEAD/DEAH_box_helicase_dom"/>
</dbReference>
<dbReference type="Gene3D" id="3.30.420.10">
    <property type="entry name" value="Ribonuclease H-like superfamily/Ribonuclease H"/>
    <property type="match status" value="1"/>
</dbReference>
<dbReference type="eggNOG" id="KOG0344">
    <property type="taxonomic scope" value="Eukaryota"/>
</dbReference>
<dbReference type="InterPro" id="IPR014001">
    <property type="entry name" value="Helicase_ATP-bd"/>
</dbReference>
<dbReference type="Proteomes" id="UP000266841">
    <property type="component" value="Unassembled WGS sequence"/>
</dbReference>
<dbReference type="InterPro" id="IPR012340">
    <property type="entry name" value="NA-bd_OB-fold"/>
</dbReference>
<name>K0RCF5_THAOC</name>
<accession>K0RCF5</accession>
<dbReference type="EMBL" id="AGNL01041670">
    <property type="protein sequence ID" value="EJK51418.1"/>
    <property type="molecule type" value="Genomic_DNA"/>
</dbReference>
<dbReference type="PROSITE" id="PS51194">
    <property type="entry name" value="HELICASE_CTER"/>
    <property type="match status" value="1"/>
</dbReference>
<keyword evidence="4" id="KW-0347">Helicase</keyword>
<sequence>MGRRTRGIFVRDDKGVRVNLSARVVDLCDSEPGFSGDLPIPPDSSSTTEFSGIESTVHTRPTADVRGSVWGGCGGHRLDHPRRFRNHARWIRNGAMVTSSLSRMMVIRPAVFSFGVIRCAPSPSVFSYSRRFSPSASLRYSPSGGDDLSSHLRKLVITDGLCGEDAASIKRALSRNKIGEMLSGYGSNDEDQARRFALDSIDEYIDMALNEVDDAGALVKLIMSIKLNKALAPNEFRKECLVALASVDEATAGYAVRVYLSQKKRRETNGLSKIADPSSYVMAILRNASTHAPGSVPVRRPPDEMTPKLVQQDTYNVEVKDRADDVPERVPSITTEEADACLDLLKRLEEPVNKLDGVGPKTKEQVGIQSIRDLLFHFPRAFVDRSEVQEDVLAIQDGDVATIRVRLPPISKRKFNSVDCTDVSGNGVRITFFYGNTPRGRAISVAAMKSFEDEDEAIVFGKVNQGKVVNLMNPTVVPADKVAQLGIEPIYSLTAGLSQKKLHLAIDEAIQIAQNLVGLLPESLPDSTLELLGWPTFGDALMIAHRPRTMRDADIRSPARLRLAFEEMTIQQSMLAMMRWKLKVEGFSADSTVAPKFEDSALVTAAIDTLPFRLTTAQIDGIKDIYRDCTGNTRMYRLLQGDVGSGKTVVAYLAGLACVEACGGGVFAFLAPTQLLAAQHSRTLTAYADAVNKVSDWRIRVHTLTGDVVGRARDGVLSQLEDLVGREAVILVGTHALASNDVVKRLRNLSSPNGNGSKGLCLAVIDEEQRFGVRLRDELVGSSRHTLFLSATPIPRSIALKGYGILDCTLLESSKARSCVETTITSATNIDKAIAALQRKIENSKAFWILPRIVRSSEDDCDRGSVQHRYKILVDRFGKEKVARVHGRMKSSERQAQLESFASSESDVRVLVATTVIEVGIDVPDADVLVVEDANDFSLAQLHQLRGRIGRAATMNNDTRRPRPQCLLISRAAEDDIGAQSSSRSMSRLQFLQQTSDGADVADFDFMMRGPGEVQGTKQSGVFSGRAIDADSHYGLIDASKRYGRALADFELEGNGPAFSECSDDSKLLLDVLSHGKARPYYDCCKISTLPGFALRSMMMLFADKKIGTVIESLEILQRLDGVRSLLAPQDDALHAKVVAFAKEVCQHTVHLTKPPQSELSDKKLLLSTNTSSAKERGEHTAQVTEPQQTELVSLPSKPHVAAASQLPRQNSIDLRNSDVTYLIVDVETTGLDDKSSYVIQLAAKVYGEDDTFCAYAAPPKHHNVPKELEKLTGITNDFLRNGGYDTLGTRRDPAKPFADVYNDFVLFCEARVGAGLVFVAHNAKFDIRMLNGELRRVRQRAHGSGPSLSDTFVTSVDTLSLFRRKEWWQTLGGVRREALPRPSSFSLGSVYETILKEEMQNSHNAVGDVQAVEKLLSHEHFKGWESVANEIQNPFIRMGN</sequence>
<evidence type="ECO:0000259" key="10">
    <source>
        <dbReference type="PROSITE" id="PS51194"/>
    </source>
</evidence>
<evidence type="ECO:0000256" key="6">
    <source>
        <dbReference type="ARBA" id="ARBA00023125"/>
    </source>
</evidence>
<keyword evidence="3" id="KW-0378">Hydrolase</keyword>
<dbReference type="InterPro" id="IPR012337">
    <property type="entry name" value="RNaseH-like_sf"/>
</dbReference>